<keyword evidence="1" id="KW-0812">Transmembrane</keyword>
<gene>
    <name evidence="2" type="ORF">IEE83_12130</name>
</gene>
<dbReference type="RefSeq" id="WP_194120823.1">
    <property type="nucleotide sequence ID" value="NZ_JACYGY010000001.1"/>
</dbReference>
<organism evidence="2 3">
    <name type="scientific">Dyadobacter subterraneus</name>
    <dbReference type="NCBI Taxonomy" id="2773304"/>
    <lineage>
        <taxon>Bacteria</taxon>
        <taxon>Pseudomonadati</taxon>
        <taxon>Bacteroidota</taxon>
        <taxon>Cytophagia</taxon>
        <taxon>Cytophagales</taxon>
        <taxon>Spirosomataceae</taxon>
        <taxon>Dyadobacter</taxon>
    </lineage>
</organism>
<evidence type="ECO:0000256" key="1">
    <source>
        <dbReference type="SAM" id="Phobius"/>
    </source>
</evidence>
<dbReference type="EMBL" id="JACYGY010000001">
    <property type="protein sequence ID" value="MBE9462633.1"/>
    <property type="molecule type" value="Genomic_DNA"/>
</dbReference>
<protein>
    <submittedName>
        <fullName evidence="2">Uncharacterized protein</fullName>
    </submittedName>
</protein>
<proteinExistence type="predicted"/>
<dbReference type="Proteomes" id="UP000634134">
    <property type="component" value="Unassembled WGS sequence"/>
</dbReference>
<reference evidence="3" key="1">
    <citation type="submission" date="2023-07" db="EMBL/GenBank/DDBJ databases">
        <title>Dyadobacter sp. nov 'subterranea' isolated from contaminted grondwater.</title>
        <authorList>
            <person name="Szabo I."/>
            <person name="Al-Omari J."/>
            <person name="Szerdahelyi S.G."/>
            <person name="Rado J."/>
        </authorList>
    </citation>
    <scope>NUCLEOTIDE SEQUENCE [LARGE SCALE GENOMIC DNA]</scope>
    <source>
        <strain evidence="3">UP-52</strain>
    </source>
</reference>
<evidence type="ECO:0000313" key="2">
    <source>
        <dbReference type="EMBL" id="MBE9462633.1"/>
    </source>
</evidence>
<keyword evidence="1" id="KW-1133">Transmembrane helix</keyword>
<name>A0ABR9WB48_9BACT</name>
<feature type="transmembrane region" description="Helical" evidence="1">
    <location>
        <begin position="6"/>
        <end position="24"/>
    </location>
</feature>
<sequence>MKIVPIVWIVISVFLIIISGLGILDCSVSLKYEIEPFDMSPNLNEFVADERDLLNRIIMILWYAVIFLTINIAIMVRWIFMNKNQYKTGNESNL</sequence>
<accession>A0ABR9WB48</accession>
<keyword evidence="3" id="KW-1185">Reference proteome</keyword>
<keyword evidence="1" id="KW-0472">Membrane</keyword>
<comment type="caution">
    <text evidence="2">The sequence shown here is derived from an EMBL/GenBank/DDBJ whole genome shotgun (WGS) entry which is preliminary data.</text>
</comment>
<feature type="transmembrane region" description="Helical" evidence="1">
    <location>
        <begin position="60"/>
        <end position="80"/>
    </location>
</feature>
<evidence type="ECO:0000313" key="3">
    <source>
        <dbReference type="Proteomes" id="UP000634134"/>
    </source>
</evidence>